<evidence type="ECO:0000259" key="6">
    <source>
        <dbReference type="SMART" id="SM00563"/>
    </source>
</evidence>
<dbReference type="CDD" id="cd07986">
    <property type="entry name" value="LPLAT_ACT14924-like"/>
    <property type="match status" value="1"/>
</dbReference>
<protein>
    <submittedName>
        <fullName evidence="7">Putative hemolysin</fullName>
    </submittedName>
</protein>
<dbReference type="RefSeq" id="WP_092436428.1">
    <property type="nucleotide sequence ID" value="NZ_FMYP01000012.1"/>
</dbReference>
<keyword evidence="4" id="KW-0443">Lipid metabolism</keyword>
<dbReference type="AlphaFoldDB" id="A0A1G6HMI4"/>
<dbReference type="STRING" id="1640674.SAMN05216323_101214"/>
<organism evidence="7 8">
    <name type="scientific">Williamwhitmania taraxaci</name>
    <dbReference type="NCBI Taxonomy" id="1640674"/>
    <lineage>
        <taxon>Bacteria</taxon>
        <taxon>Pseudomonadati</taxon>
        <taxon>Bacteroidota</taxon>
        <taxon>Bacteroidia</taxon>
        <taxon>Bacteroidales</taxon>
        <taxon>Williamwhitmaniaceae</taxon>
        <taxon>Williamwhitmania</taxon>
    </lineage>
</organism>
<evidence type="ECO:0000256" key="2">
    <source>
        <dbReference type="ARBA" id="ARBA00022516"/>
    </source>
</evidence>
<evidence type="ECO:0000256" key="5">
    <source>
        <dbReference type="ARBA" id="ARBA00023315"/>
    </source>
</evidence>
<evidence type="ECO:0000256" key="3">
    <source>
        <dbReference type="ARBA" id="ARBA00022679"/>
    </source>
</evidence>
<dbReference type="InterPro" id="IPR045746">
    <property type="entry name" value="ACT14924-like_Acyltransf_dom"/>
</dbReference>
<name>A0A1G6HMI4_9BACT</name>
<keyword evidence="2" id="KW-0444">Lipid biosynthesis</keyword>
<dbReference type="Pfam" id="PF19576">
    <property type="entry name" value="Acyltransf_2"/>
    <property type="match status" value="1"/>
</dbReference>
<comment type="pathway">
    <text evidence="1">Lipid metabolism.</text>
</comment>
<proteinExistence type="predicted"/>
<evidence type="ECO:0000256" key="4">
    <source>
        <dbReference type="ARBA" id="ARBA00023098"/>
    </source>
</evidence>
<keyword evidence="3" id="KW-0808">Transferase</keyword>
<dbReference type="Proteomes" id="UP000199452">
    <property type="component" value="Unassembled WGS sequence"/>
</dbReference>
<dbReference type="PANTHER" id="PTHR37323">
    <property type="entry name" value="GCN5-RELATED N-ACETYLTRANSFERASE"/>
    <property type="match status" value="1"/>
</dbReference>
<dbReference type="SUPFAM" id="SSF55729">
    <property type="entry name" value="Acyl-CoA N-acyltransferases (Nat)"/>
    <property type="match status" value="1"/>
</dbReference>
<dbReference type="PANTHER" id="PTHR37323:SF1">
    <property type="entry name" value="L-ORNITHINE N(ALPHA)-ACYLTRANSFERASE"/>
    <property type="match status" value="1"/>
</dbReference>
<evidence type="ECO:0000313" key="7">
    <source>
        <dbReference type="EMBL" id="SDB95404.1"/>
    </source>
</evidence>
<sequence length="601" mass="69049">MNLVDSEEFKKAANLNTVGGDSLSKLLMYMLKVNAINKVYAKFADKKGLEFIDAVIGELEVKFEISPEDLKRIPKTGSFITVSNHPFGGIDGILLIRTLGEIRPDYKVLANFMLSKIRPIEEFFFPVNPFETRKGAKSSLTGLKLALNHLHDGNCLGVFPAGEVSSYQSGFLGVADKKWQPSIVKLIKNAKVPVVPVYFDGTNSKLFHLLGLIHPILRTIKLPSELFNKRNKVIRIRIGNPICVNEQEEFSDLSQYSRFLRAKTYALGTSLEVKKFFSPRIKEVEVVEDIVAPIDPSIVLEEVENLKKEYLLFQSKNYSVICAPSVQMPNMMNEIGRLREITFREVGEGTNRKIDIDEFDLYYNQLFIWDEDEKKIVGAYRAGKGQDILDQYGIDGFYLHTLFKIDENFSPYLRQSIELGRSFIVKDYQRKPMPLFLLWKGILYFILKHPEYRYLIGPVSISDKLSMFTKGIIIQFMRDNHYDVELAKFIKPRKRFKAKFGNVDADILLQHSNDINKLDKFIADIEDADYRMPVLLKKYIKLNGKIIGFNVDPLFNNCLDGLLILDLFQVPIETITSLSKEINDKTILERFNLSDYTFEEE</sequence>
<evidence type="ECO:0000313" key="8">
    <source>
        <dbReference type="Proteomes" id="UP000199452"/>
    </source>
</evidence>
<accession>A0A1G6HMI4</accession>
<dbReference type="Pfam" id="PF13444">
    <property type="entry name" value="Acetyltransf_5"/>
    <property type="match status" value="1"/>
</dbReference>
<evidence type="ECO:0000256" key="1">
    <source>
        <dbReference type="ARBA" id="ARBA00005189"/>
    </source>
</evidence>
<gene>
    <name evidence="7" type="ORF">SAMN05216323_101214</name>
</gene>
<dbReference type="GO" id="GO:0016746">
    <property type="term" value="F:acyltransferase activity"/>
    <property type="evidence" value="ECO:0007669"/>
    <property type="project" value="UniProtKB-KW"/>
</dbReference>
<dbReference type="InterPro" id="IPR052351">
    <property type="entry name" value="Ornithine_N-alpha-AT"/>
</dbReference>
<dbReference type="OrthoDB" id="1113830at2"/>
<dbReference type="EMBL" id="FMYP01000012">
    <property type="protein sequence ID" value="SDB95404.1"/>
    <property type="molecule type" value="Genomic_DNA"/>
</dbReference>
<reference evidence="7 8" key="1">
    <citation type="submission" date="2016-09" db="EMBL/GenBank/DDBJ databases">
        <authorList>
            <person name="Capua I."/>
            <person name="De Benedictis P."/>
            <person name="Joannis T."/>
            <person name="Lombin L.H."/>
            <person name="Cattoli G."/>
        </authorList>
    </citation>
    <scope>NUCLEOTIDE SEQUENCE [LARGE SCALE GENOMIC DNA]</scope>
    <source>
        <strain evidence="7 8">A7P-90m</strain>
    </source>
</reference>
<feature type="domain" description="Phospholipid/glycerol acyltransferase" evidence="6">
    <location>
        <begin position="79"/>
        <end position="202"/>
    </location>
</feature>
<dbReference type="SMART" id="SM00563">
    <property type="entry name" value="PlsC"/>
    <property type="match status" value="1"/>
</dbReference>
<dbReference type="InterPro" id="IPR016181">
    <property type="entry name" value="Acyl_CoA_acyltransferase"/>
</dbReference>
<dbReference type="InterPro" id="IPR002123">
    <property type="entry name" value="Plipid/glycerol_acylTrfase"/>
</dbReference>
<keyword evidence="8" id="KW-1185">Reference proteome</keyword>
<keyword evidence="5" id="KW-0012">Acyltransferase</keyword>
<dbReference type="GO" id="GO:0006629">
    <property type="term" value="P:lipid metabolic process"/>
    <property type="evidence" value="ECO:0007669"/>
    <property type="project" value="UniProtKB-KW"/>
</dbReference>